<dbReference type="InterPro" id="IPR001179">
    <property type="entry name" value="PPIase_FKBP_dom"/>
</dbReference>
<reference evidence="15 16" key="1">
    <citation type="submission" date="2020-10" db="EMBL/GenBank/DDBJ databases">
        <title>Aquamicrobium zhengzhouensis sp. nov., a exopolysaccharide producing bacterium isolated from farmland soil.</title>
        <authorList>
            <person name="Wang X."/>
        </authorList>
    </citation>
    <scope>NUCLEOTIDE SEQUENCE [LARGE SCALE GENOMIC DNA]</scope>
    <source>
        <strain evidence="16">cd-1</strain>
    </source>
</reference>
<dbReference type="InterPro" id="IPR037041">
    <property type="entry name" value="Trigger_fac_C_sf"/>
</dbReference>
<dbReference type="InterPro" id="IPR046357">
    <property type="entry name" value="PPIase_dom_sf"/>
</dbReference>
<dbReference type="InterPro" id="IPR008880">
    <property type="entry name" value="Trigger_fac_C"/>
</dbReference>
<dbReference type="InterPro" id="IPR027304">
    <property type="entry name" value="Trigger_fact/SurA_dom_sf"/>
</dbReference>
<dbReference type="Gene3D" id="3.30.70.1050">
    <property type="entry name" value="Trigger factor ribosome-binding domain"/>
    <property type="match status" value="1"/>
</dbReference>
<dbReference type="HAMAP" id="MF_00303">
    <property type="entry name" value="Trigger_factor_Tig"/>
    <property type="match status" value="1"/>
</dbReference>
<keyword evidence="10" id="KW-0963">Cytoplasm</keyword>
<dbReference type="Gene3D" id="3.10.50.40">
    <property type="match status" value="1"/>
</dbReference>
<evidence type="ECO:0000256" key="13">
    <source>
        <dbReference type="SAM" id="MobiDB-lite"/>
    </source>
</evidence>
<evidence type="ECO:0000256" key="9">
    <source>
        <dbReference type="ARBA" id="ARBA00029986"/>
    </source>
</evidence>
<evidence type="ECO:0000256" key="8">
    <source>
        <dbReference type="ARBA" id="ARBA00024849"/>
    </source>
</evidence>
<keyword evidence="10 12" id="KW-0131">Cell cycle</keyword>
<name>A0ABS0SB44_9HYPH</name>
<dbReference type="RefSeq" id="WP_198475865.1">
    <property type="nucleotide sequence ID" value="NZ_JADGMQ010000003.1"/>
</dbReference>
<dbReference type="SUPFAM" id="SSF54534">
    <property type="entry name" value="FKBP-like"/>
    <property type="match status" value="1"/>
</dbReference>
<evidence type="ECO:0000256" key="2">
    <source>
        <dbReference type="ARBA" id="ARBA00005464"/>
    </source>
</evidence>
<protein>
    <recommendedName>
        <fullName evidence="4 10">Trigger factor</fullName>
        <shortName evidence="10">TF</shortName>
        <ecNumber evidence="3 10">5.2.1.8</ecNumber>
    </recommendedName>
    <alternativeName>
        <fullName evidence="9 10">PPIase</fullName>
    </alternativeName>
</protein>
<comment type="similarity">
    <text evidence="2 10 12">Belongs to the FKBP-type PPIase family. Tig subfamily.</text>
</comment>
<proteinExistence type="inferred from homology"/>
<evidence type="ECO:0000256" key="4">
    <source>
        <dbReference type="ARBA" id="ARBA00016902"/>
    </source>
</evidence>
<dbReference type="SUPFAM" id="SSF102735">
    <property type="entry name" value="Trigger factor ribosome-binding domain"/>
    <property type="match status" value="1"/>
</dbReference>
<comment type="catalytic activity">
    <reaction evidence="1 10 11">
        <text>[protein]-peptidylproline (omega=180) = [protein]-peptidylproline (omega=0)</text>
        <dbReference type="Rhea" id="RHEA:16237"/>
        <dbReference type="Rhea" id="RHEA-COMP:10747"/>
        <dbReference type="Rhea" id="RHEA-COMP:10748"/>
        <dbReference type="ChEBI" id="CHEBI:83833"/>
        <dbReference type="ChEBI" id="CHEBI:83834"/>
        <dbReference type="EC" id="5.2.1.8"/>
    </reaction>
</comment>
<keyword evidence="6 10" id="KW-0143">Chaperone</keyword>
<dbReference type="PANTHER" id="PTHR30560:SF3">
    <property type="entry name" value="TRIGGER FACTOR-LIKE PROTEIN TIG, CHLOROPLASTIC"/>
    <property type="match status" value="1"/>
</dbReference>
<comment type="subcellular location">
    <subcellularLocation>
        <location evidence="10">Cytoplasm</location>
    </subcellularLocation>
    <text evidence="10">About half TF is bound to the ribosome near the polypeptide exit tunnel while the other half is free in the cytoplasm.</text>
</comment>
<dbReference type="NCBIfam" id="TIGR00115">
    <property type="entry name" value="tig"/>
    <property type="match status" value="1"/>
</dbReference>
<feature type="region of interest" description="Disordered" evidence="13">
    <location>
        <begin position="440"/>
        <end position="493"/>
    </location>
</feature>
<organism evidence="15 16">
    <name type="scientific">Aquamicrobium zhengzhouense</name>
    <dbReference type="NCBI Taxonomy" id="2781738"/>
    <lineage>
        <taxon>Bacteria</taxon>
        <taxon>Pseudomonadati</taxon>
        <taxon>Pseudomonadota</taxon>
        <taxon>Alphaproteobacteria</taxon>
        <taxon>Hyphomicrobiales</taxon>
        <taxon>Phyllobacteriaceae</taxon>
        <taxon>Aquamicrobium</taxon>
    </lineage>
</organism>
<evidence type="ECO:0000256" key="6">
    <source>
        <dbReference type="ARBA" id="ARBA00023186"/>
    </source>
</evidence>
<dbReference type="EC" id="5.2.1.8" evidence="3 10"/>
<dbReference type="Pfam" id="PF00254">
    <property type="entry name" value="FKBP_C"/>
    <property type="match status" value="1"/>
</dbReference>
<evidence type="ECO:0000259" key="14">
    <source>
        <dbReference type="PROSITE" id="PS50059"/>
    </source>
</evidence>
<sequence>MQVTETLNTGLKRQIKVIVPASDLEAKLTERLFAAKDKARINGFRPGKVPIQHLRKMYGKSFMAEVVNEILNNSTRSILEERGEKAAMQPEVIMTEDEAEADKILAGGADFEFSLEYEILPEIEQKDLSSIKISRLVYDVPEEEVTEHVEQVANSARTFEEKKGKAESGDKVTFDYLGKIDGVAFEGGAAEDSDLVLGSNQFIPGFEDQLIGVKAGEEKVITVNFPEQYPAAHLAGKEATFDIKVKAVAKPAALEINDEVAKQLGLESVEKLREVVKGQIESQYGAVTRQKAKRQLLDALDEAYKFEAPSKLVEAEFNNIWAQVNNDLAQAGRTFADEDTTEEEARAEYQRLAERRVRLGLVLADIGEKAGVEVSDDELQRSLFDQIRRVPASQQQQVYEFYRSNPNALASIRAPLFEEKVVDHLLGVITVDDQKVSKEELLADDEENAEAAEEKKPAKKAASKSKAADEAGEGEAKKKAAPKKKAAKDEASE</sequence>
<evidence type="ECO:0000256" key="3">
    <source>
        <dbReference type="ARBA" id="ARBA00013194"/>
    </source>
</evidence>
<dbReference type="PIRSF" id="PIRSF003095">
    <property type="entry name" value="Trigger_factor"/>
    <property type="match status" value="1"/>
</dbReference>
<dbReference type="GO" id="GO:0003755">
    <property type="term" value="F:peptidyl-prolyl cis-trans isomerase activity"/>
    <property type="evidence" value="ECO:0007669"/>
    <property type="project" value="UniProtKB-EC"/>
</dbReference>
<feature type="compositionally biased region" description="Acidic residues" evidence="13">
    <location>
        <begin position="442"/>
        <end position="451"/>
    </location>
</feature>
<evidence type="ECO:0000256" key="10">
    <source>
        <dbReference type="HAMAP-Rule" id="MF_00303"/>
    </source>
</evidence>
<comment type="domain">
    <text evidence="10">Consists of 3 domains; the N-terminus binds the ribosome, the middle domain has PPIase activity, while the C-terminus has intrinsic chaperone activity on its own.</text>
</comment>
<evidence type="ECO:0000256" key="11">
    <source>
        <dbReference type="PROSITE-ProRule" id="PRU00277"/>
    </source>
</evidence>
<comment type="caution">
    <text evidence="15">The sequence shown here is derived from an EMBL/GenBank/DDBJ whole genome shotgun (WGS) entry which is preliminary data.</text>
</comment>
<keyword evidence="16" id="KW-1185">Reference proteome</keyword>
<comment type="function">
    <text evidence="8 10">Involved in protein export. Acts as a chaperone by maintaining the newly synthesized protein in an open conformation. Functions as a peptidyl-prolyl cis-trans isomerase.</text>
</comment>
<keyword evidence="7 10" id="KW-0413">Isomerase</keyword>
<evidence type="ECO:0000256" key="7">
    <source>
        <dbReference type="ARBA" id="ARBA00023235"/>
    </source>
</evidence>
<evidence type="ECO:0000256" key="12">
    <source>
        <dbReference type="RuleBase" id="RU003914"/>
    </source>
</evidence>
<dbReference type="Gene3D" id="1.10.3120.10">
    <property type="entry name" value="Trigger factor, C-terminal domain"/>
    <property type="match status" value="1"/>
</dbReference>
<evidence type="ECO:0000313" key="16">
    <source>
        <dbReference type="Proteomes" id="UP000601789"/>
    </source>
</evidence>
<evidence type="ECO:0000256" key="5">
    <source>
        <dbReference type="ARBA" id="ARBA00023110"/>
    </source>
</evidence>
<keyword evidence="5 10" id="KW-0697">Rotamase</keyword>
<evidence type="ECO:0000313" key="15">
    <source>
        <dbReference type="EMBL" id="MBI1620482.1"/>
    </source>
</evidence>
<dbReference type="PROSITE" id="PS50059">
    <property type="entry name" value="FKBP_PPIASE"/>
    <property type="match status" value="1"/>
</dbReference>
<dbReference type="Pfam" id="PF05697">
    <property type="entry name" value="Trigger_N"/>
    <property type="match status" value="1"/>
</dbReference>
<dbReference type="PANTHER" id="PTHR30560">
    <property type="entry name" value="TRIGGER FACTOR CHAPERONE AND PEPTIDYL-PROLYL CIS/TRANS ISOMERASE"/>
    <property type="match status" value="1"/>
</dbReference>
<gene>
    <name evidence="10" type="primary">tig</name>
    <name evidence="15" type="ORF">IOD40_07375</name>
</gene>
<dbReference type="EMBL" id="JADGMQ010000003">
    <property type="protein sequence ID" value="MBI1620482.1"/>
    <property type="molecule type" value="Genomic_DNA"/>
</dbReference>
<keyword evidence="10 12" id="KW-0132">Cell division</keyword>
<accession>A0ABS0SB44</accession>
<dbReference type="Proteomes" id="UP000601789">
    <property type="component" value="Unassembled WGS sequence"/>
</dbReference>
<dbReference type="SUPFAM" id="SSF109998">
    <property type="entry name" value="Triger factor/SurA peptide-binding domain-like"/>
    <property type="match status" value="1"/>
</dbReference>
<dbReference type="InterPro" id="IPR036611">
    <property type="entry name" value="Trigger_fac_ribosome-bd_sf"/>
</dbReference>
<dbReference type="Pfam" id="PF05698">
    <property type="entry name" value="Trigger_C"/>
    <property type="match status" value="1"/>
</dbReference>
<dbReference type="InterPro" id="IPR008881">
    <property type="entry name" value="Trigger_fac_ribosome-bd_bac"/>
</dbReference>
<evidence type="ECO:0000256" key="1">
    <source>
        <dbReference type="ARBA" id="ARBA00000971"/>
    </source>
</evidence>
<feature type="domain" description="PPIase FKBP-type" evidence="14">
    <location>
        <begin position="169"/>
        <end position="251"/>
    </location>
</feature>
<feature type="compositionally biased region" description="Basic and acidic residues" evidence="13">
    <location>
        <begin position="466"/>
        <end position="478"/>
    </location>
</feature>
<dbReference type="InterPro" id="IPR005215">
    <property type="entry name" value="Trig_fac"/>
</dbReference>